<evidence type="ECO:0000313" key="2">
    <source>
        <dbReference type="EMBL" id="GGN47167.1"/>
    </source>
</evidence>
<dbReference type="Proteomes" id="UP000605099">
    <property type="component" value="Unassembled WGS sequence"/>
</dbReference>
<organism evidence="2 3">
    <name type="scientific">Novosphingobium indicum</name>
    <dbReference type="NCBI Taxonomy" id="462949"/>
    <lineage>
        <taxon>Bacteria</taxon>
        <taxon>Pseudomonadati</taxon>
        <taxon>Pseudomonadota</taxon>
        <taxon>Alphaproteobacteria</taxon>
        <taxon>Sphingomonadales</taxon>
        <taxon>Sphingomonadaceae</taxon>
        <taxon>Novosphingobium</taxon>
    </lineage>
</organism>
<dbReference type="RefSeq" id="WP_188819054.1">
    <property type="nucleotide sequence ID" value="NZ_BMLK01000006.1"/>
</dbReference>
<reference evidence="3" key="1">
    <citation type="journal article" date="2019" name="Int. J. Syst. Evol. Microbiol.">
        <title>The Global Catalogue of Microorganisms (GCM) 10K type strain sequencing project: providing services to taxonomists for standard genome sequencing and annotation.</title>
        <authorList>
            <consortium name="The Broad Institute Genomics Platform"/>
            <consortium name="The Broad Institute Genome Sequencing Center for Infectious Disease"/>
            <person name="Wu L."/>
            <person name="Ma J."/>
        </authorList>
    </citation>
    <scope>NUCLEOTIDE SEQUENCE [LARGE SCALE GENOMIC DNA]</scope>
    <source>
        <strain evidence="3">CGMCC 1.6784</strain>
    </source>
</reference>
<sequence>MDQARPVIDITCSMVTMSEVADPNRHIREYLSYYLSLSSPPGYAVMIRGPWGIGKTFLIRQILAQLFDDEKAYIYVSLYGVDAPSEIDTAIFAATHPILGSKAAKVVGRALNAGLQFKGIENPITIQDFERRTTGAIYVFDDIERSSMSSDAIFGYINQFVEHSGCRVILVANEAELESSDGYRRKREKLVGQTLEAKSAVRGALSAFLVDVAHAEARDHLRSVENHIVELYEQGEVNNLRVLKQTLWDFERFYQAIEPHHRQHARAMLHILRLLFALSFEIKLGRLNAGQIRGRKDHWITAMMDSNEDAPIKSSFERYKGIDLSDTTLSDELLIELLVNGVIDELLIKRDLDSSAWFLEPADEPSWRTIWHRFERDDGAVVEAIGMLQRELAKLQYRDPGEILHIFGMMLMMTDVNLLEGDRDSVVESAKTYIVALRERGELPPLNANSFMENSRHGAWGGLGFIDVGSEYFREIYGFLDEQRQLASIERLPALAARLMDELGEDPDLFCRRLVGPGGEGSDLIEGPVLREIDPAEFLAAVQHQPALVECQVFQCLASRYNHGALGRELEDELLWAKSLRDAMLKLAEASEPVRRNKLTIFAEWFGQHIPDDSAEAEGAT</sequence>
<evidence type="ECO:0000259" key="1">
    <source>
        <dbReference type="Pfam" id="PF07693"/>
    </source>
</evidence>
<dbReference type="InterPro" id="IPR011646">
    <property type="entry name" value="KAP_P-loop"/>
</dbReference>
<evidence type="ECO:0000313" key="3">
    <source>
        <dbReference type="Proteomes" id="UP000605099"/>
    </source>
</evidence>
<keyword evidence="3" id="KW-1185">Reference proteome</keyword>
<dbReference type="InterPro" id="IPR027417">
    <property type="entry name" value="P-loop_NTPase"/>
</dbReference>
<dbReference type="SUPFAM" id="SSF52540">
    <property type="entry name" value="P-loop containing nucleoside triphosphate hydrolases"/>
    <property type="match status" value="1"/>
</dbReference>
<proteinExistence type="predicted"/>
<dbReference type="EMBL" id="BMLK01000006">
    <property type="protein sequence ID" value="GGN47167.1"/>
    <property type="molecule type" value="Genomic_DNA"/>
</dbReference>
<gene>
    <name evidence="2" type="ORF">GCM10011349_15090</name>
</gene>
<name>A0ABQ2JHV7_9SPHN</name>
<accession>A0ABQ2JHV7</accession>
<comment type="caution">
    <text evidence="2">The sequence shown here is derived from an EMBL/GenBank/DDBJ whole genome shotgun (WGS) entry which is preliminary data.</text>
</comment>
<dbReference type="Pfam" id="PF07693">
    <property type="entry name" value="KAP_NTPase"/>
    <property type="match status" value="1"/>
</dbReference>
<protein>
    <recommendedName>
        <fullName evidence="1">KAP NTPase domain-containing protein</fullName>
    </recommendedName>
</protein>
<feature type="domain" description="KAP NTPase" evidence="1">
    <location>
        <begin position="25"/>
        <end position="104"/>
    </location>
</feature>
<dbReference type="Gene3D" id="3.40.50.300">
    <property type="entry name" value="P-loop containing nucleotide triphosphate hydrolases"/>
    <property type="match status" value="1"/>
</dbReference>